<feature type="domain" description="AAA+ ATPase" evidence="12">
    <location>
        <begin position="140"/>
        <end position="325"/>
    </location>
</feature>
<evidence type="ECO:0000259" key="13">
    <source>
        <dbReference type="SMART" id="SM00760"/>
    </source>
</evidence>
<keyword evidence="6 8" id="KW-0446">Lipid-binding</keyword>
<dbReference type="EMBL" id="QZKU01000091">
    <property type="protein sequence ID" value="RJP19368.1"/>
    <property type="molecule type" value="Genomic_DNA"/>
</dbReference>
<comment type="subcellular location">
    <subcellularLocation>
        <location evidence="8">Cytoplasm</location>
    </subcellularLocation>
</comment>
<keyword evidence="7 8" id="KW-0238">DNA-binding</keyword>
<sequence>MSINLWDQIRQVLRQRIDPRTFEAWLTWTRFHSYEKGHLAVLVPNEFTGNWIAERYSELIKSIGDSLSPEFHGVTFRQNDVLQEEMTCEIRSEDPAEPQSRISSFPHLNSKYTFEEFVIGPSNRFAHAAAKAVCETPARAYNPLFIYGGAGLGKTHLMQAIGHEVLRQEKLKVLYITSEEFTNELISAIQQRSQISFRNKYRTVDVLLIDDIHFLAGKDATQEEFFHTFNTLHDAFKQIVLSSDRPPKDIPTLEERLVSRFEWGLVTDIQAPDLETRIAILQKKSEKNHLKCPSDMLFFIANLVKANIRELEGTFNRVIGYARAHNCPLSIETAQLALKDVLEQAEGKQITVEFIQKTSASYYNVKLSDLVSPKRSKTIALARQVGMYLARELTEASLIDIGDSFGGRDHSTVLHACKKVREMMKTNSRFATDVESINKQLRT</sequence>
<evidence type="ECO:0000256" key="6">
    <source>
        <dbReference type="ARBA" id="ARBA00023121"/>
    </source>
</evidence>
<dbReference type="Pfam" id="PF08299">
    <property type="entry name" value="Bac_DnaA_C"/>
    <property type="match status" value="1"/>
</dbReference>
<dbReference type="Gene3D" id="1.10.1750.10">
    <property type="match status" value="1"/>
</dbReference>
<dbReference type="GO" id="GO:0008289">
    <property type="term" value="F:lipid binding"/>
    <property type="evidence" value="ECO:0007669"/>
    <property type="project" value="UniProtKB-KW"/>
</dbReference>
<evidence type="ECO:0000313" key="14">
    <source>
        <dbReference type="EMBL" id="RJP19368.1"/>
    </source>
</evidence>
<dbReference type="GO" id="GO:0006270">
    <property type="term" value="P:DNA replication initiation"/>
    <property type="evidence" value="ECO:0007669"/>
    <property type="project" value="UniProtKB-UniRule"/>
</dbReference>
<evidence type="ECO:0000256" key="1">
    <source>
        <dbReference type="ARBA" id="ARBA00006583"/>
    </source>
</evidence>
<protein>
    <recommendedName>
        <fullName evidence="8 9">Chromosomal replication initiator protein DnaA</fullName>
    </recommendedName>
</protein>
<dbReference type="GO" id="GO:0005737">
    <property type="term" value="C:cytoplasm"/>
    <property type="evidence" value="ECO:0007669"/>
    <property type="project" value="UniProtKB-SubCell"/>
</dbReference>
<proteinExistence type="inferred from homology"/>
<dbReference type="InterPro" id="IPR020591">
    <property type="entry name" value="Chromosome_initiator_DnaA-like"/>
</dbReference>
<dbReference type="InterPro" id="IPR003593">
    <property type="entry name" value="AAA+_ATPase"/>
</dbReference>
<evidence type="ECO:0000256" key="9">
    <source>
        <dbReference type="NCBIfam" id="TIGR00362"/>
    </source>
</evidence>
<name>A0A3A4NE34_ABYX5</name>
<dbReference type="GO" id="GO:0003688">
    <property type="term" value="F:DNA replication origin binding"/>
    <property type="evidence" value="ECO:0007669"/>
    <property type="project" value="UniProtKB-UniRule"/>
</dbReference>
<gene>
    <name evidence="8 14" type="primary">dnaA</name>
    <name evidence="14" type="ORF">C4520_13030</name>
</gene>
<keyword evidence="2 8" id="KW-0963">Cytoplasm</keyword>
<evidence type="ECO:0000256" key="10">
    <source>
        <dbReference type="RuleBase" id="RU000577"/>
    </source>
</evidence>
<dbReference type="InterPro" id="IPR001957">
    <property type="entry name" value="Chromosome_initiator_DnaA"/>
</dbReference>
<comment type="subunit">
    <text evidence="8">Oligomerizes as a right-handed, spiral filament on DNA at oriC.</text>
</comment>
<dbReference type="InterPro" id="IPR013159">
    <property type="entry name" value="DnaA_C"/>
</dbReference>
<dbReference type="InterPro" id="IPR038454">
    <property type="entry name" value="DnaA_N_sf"/>
</dbReference>
<dbReference type="FunFam" id="3.40.50.300:FF:000150">
    <property type="entry name" value="Chromosomal replication initiator protein DnaA"/>
    <property type="match status" value="1"/>
</dbReference>
<feature type="binding site" evidence="8">
    <location>
        <position position="153"/>
    </location>
    <ligand>
        <name>ATP</name>
        <dbReference type="ChEBI" id="CHEBI:30616"/>
    </ligand>
</feature>
<dbReference type="InterPro" id="IPR024633">
    <property type="entry name" value="DnaA_N_dom"/>
</dbReference>
<dbReference type="GO" id="GO:0005886">
    <property type="term" value="C:plasma membrane"/>
    <property type="evidence" value="ECO:0007669"/>
    <property type="project" value="TreeGrafter"/>
</dbReference>
<dbReference type="AlphaFoldDB" id="A0A3A4NE34"/>
<dbReference type="Gene3D" id="3.40.50.300">
    <property type="entry name" value="P-loop containing nucleotide triphosphate hydrolases"/>
    <property type="match status" value="1"/>
</dbReference>
<dbReference type="InterPro" id="IPR013317">
    <property type="entry name" value="DnaA_dom"/>
</dbReference>
<dbReference type="HAMAP" id="MF_00377">
    <property type="entry name" value="DnaA_bact"/>
    <property type="match status" value="1"/>
</dbReference>
<dbReference type="Pfam" id="PF11638">
    <property type="entry name" value="DnaA_N"/>
    <property type="match status" value="1"/>
</dbReference>
<dbReference type="InterPro" id="IPR027417">
    <property type="entry name" value="P-loop_NTPase"/>
</dbReference>
<dbReference type="PANTHER" id="PTHR30050">
    <property type="entry name" value="CHROMOSOMAL REPLICATION INITIATOR PROTEIN DNAA"/>
    <property type="match status" value="1"/>
</dbReference>
<evidence type="ECO:0000256" key="7">
    <source>
        <dbReference type="ARBA" id="ARBA00023125"/>
    </source>
</evidence>
<feature type="domain" description="Chromosomal replication initiator DnaA C-terminal" evidence="13">
    <location>
        <begin position="351"/>
        <end position="420"/>
    </location>
</feature>
<accession>A0A3A4NE34</accession>
<comment type="caution">
    <text evidence="8">Lacks conserved residue(s) required for the propagation of feature annotation.</text>
</comment>
<evidence type="ECO:0000256" key="4">
    <source>
        <dbReference type="ARBA" id="ARBA00022741"/>
    </source>
</evidence>
<feature type="region of interest" description="Domain I, interacts with DnaA modulators" evidence="8">
    <location>
        <begin position="1"/>
        <end position="97"/>
    </location>
</feature>
<dbReference type="InterPro" id="IPR010921">
    <property type="entry name" value="Trp_repressor/repl_initiator"/>
</dbReference>
<organism evidence="14 15">
    <name type="scientific">Abyssobacteria bacterium (strain SURF_5)</name>
    <dbReference type="NCBI Taxonomy" id="2093360"/>
    <lineage>
        <taxon>Bacteria</taxon>
        <taxon>Pseudomonadati</taxon>
        <taxon>Candidatus Hydrogenedentota</taxon>
        <taxon>Candidatus Abyssobacteria</taxon>
    </lineage>
</organism>
<dbReference type="SUPFAM" id="SSF48295">
    <property type="entry name" value="TrpR-like"/>
    <property type="match status" value="1"/>
</dbReference>
<comment type="function">
    <text evidence="8 10">Plays an essential role in the initiation and regulation of chromosomal replication. ATP-DnaA binds to the origin of replication (oriC) to initiate formation of the DNA replication initiation complex once per cell cycle. Binds the DnaA box (a 9 base pair repeat at the origin) and separates the double-stranded (ds)DNA. Forms a right-handed helical filament on oriC DNA; dsDNA binds to the exterior of the filament while single-stranded (ss)DNA is stabiized in the filament's interior. The ATP-DnaA-oriC complex binds and stabilizes one strand of the AT-rich DNA unwinding element (DUE), permitting loading of DNA polymerase. After initiation quickly degrades to an ADP-DnaA complex that is not apt for DNA replication. Binds acidic phospholipids.</text>
</comment>
<feature type="binding site" evidence="8">
    <location>
        <position position="154"/>
    </location>
    <ligand>
        <name>ATP</name>
        <dbReference type="ChEBI" id="CHEBI:30616"/>
    </ligand>
</feature>
<evidence type="ECO:0000256" key="8">
    <source>
        <dbReference type="HAMAP-Rule" id="MF_00377"/>
    </source>
</evidence>
<feature type="binding site" evidence="8">
    <location>
        <position position="151"/>
    </location>
    <ligand>
        <name>ATP</name>
        <dbReference type="ChEBI" id="CHEBI:30616"/>
    </ligand>
</feature>
<keyword evidence="4 8" id="KW-0547">Nucleotide-binding</keyword>
<dbReference type="NCBIfam" id="TIGR00362">
    <property type="entry name" value="DnaA"/>
    <property type="match status" value="1"/>
</dbReference>
<evidence type="ECO:0000256" key="11">
    <source>
        <dbReference type="RuleBase" id="RU004227"/>
    </source>
</evidence>
<keyword evidence="5 8" id="KW-0067">ATP-binding</keyword>
<comment type="similarity">
    <text evidence="1 8 11">Belongs to the DnaA family.</text>
</comment>
<dbReference type="SUPFAM" id="SSF52540">
    <property type="entry name" value="P-loop containing nucleoside triphosphate hydrolases"/>
    <property type="match status" value="1"/>
</dbReference>
<evidence type="ECO:0000313" key="15">
    <source>
        <dbReference type="Proteomes" id="UP000265882"/>
    </source>
</evidence>
<dbReference type="Proteomes" id="UP000265882">
    <property type="component" value="Unassembled WGS sequence"/>
</dbReference>
<dbReference type="PRINTS" id="PR00051">
    <property type="entry name" value="DNAA"/>
</dbReference>
<dbReference type="InterPro" id="IPR018312">
    <property type="entry name" value="Chromosome_initiator_DnaA_CS"/>
</dbReference>
<evidence type="ECO:0000256" key="5">
    <source>
        <dbReference type="ARBA" id="ARBA00022840"/>
    </source>
</evidence>
<dbReference type="Gene3D" id="3.30.300.180">
    <property type="match status" value="1"/>
</dbReference>
<evidence type="ECO:0000256" key="3">
    <source>
        <dbReference type="ARBA" id="ARBA00022705"/>
    </source>
</evidence>
<evidence type="ECO:0000259" key="12">
    <source>
        <dbReference type="SMART" id="SM00382"/>
    </source>
</evidence>
<keyword evidence="3 8" id="KW-0235">DNA replication</keyword>
<dbReference type="PROSITE" id="PS01008">
    <property type="entry name" value="DNAA"/>
    <property type="match status" value="1"/>
</dbReference>
<dbReference type="GO" id="GO:0006275">
    <property type="term" value="P:regulation of DNA replication"/>
    <property type="evidence" value="ECO:0007669"/>
    <property type="project" value="UniProtKB-UniRule"/>
</dbReference>
<dbReference type="Gene3D" id="1.10.8.60">
    <property type="match status" value="1"/>
</dbReference>
<dbReference type="Pfam" id="PF00308">
    <property type="entry name" value="Bac_DnaA"/>
    <property type="match status" value="1"/>
</dbReference>
<feature type="region of interest" description="Domain IV, binds dsDNA" evidence="8">
    <location>
        <begin position="323"/>
        <end position="443"/>
    </location>
</feature>
<dbReference type="CDD" id="cd06571">
    <property type="entry name" value="Bac_DnaA_C"/>
    <property type="match status" value="1"/>
</dbReference>
<dbReference type="CDD" id="cd00009">
    <property type="entry name" value="AAA"/>
    <property type="match status" value="1"/>
</dbReference>
<comment type="domain">
    <text evidence="8">Domain I is involved in oligomerization and binding regulators, domain II is flexibile and of varying length in different bacteria, domain III forms the AAA+ region, while domain IV binds dsDNA.</text>
</comment>
<dbReference type="SMART" id="SM00382">
    <property type="entry name" value="AAA"/>
    <property type="match status" value="1"/>
</dbReference>
<reference evidence="14 15" key="1">
    <citation type="journal article" date="2017" name="ISME J.">
        <title>Energy and carbon metabolisms in a deep terrestrial subsurface fluid microbial community.</title>
        <authorList>
            <person name="Momper L."/>
            <person name="Jungbluth S.P."/>
            <person name="Lee M.D."/>
            <person name="Amend J.P."/>
        </authorList>
    </citation>
    <scope>NUCLEOTIDE SEQUENCE [LARGE SCALE GENOMIC DNA]</scope>
    <source>
        <strain evidence="14">SURF_5</strain>
    </source>
</reference>
<evidence type="ECO:0000256" key="2">
    <source>
        <dbReference type="ARBA" id="ARBA00022490"/>
    </source>
</evidence>
<dbReference type="GO" id="GO:0005524">
    <property type="term" value="F:ATP binding"/>
    <property type="evidence" value="ECO:0007669"/>
    <property type="project" value="UniProtKB-UniRule"/>
</dbReference>
<comment type="caution">
    <text evidence="14">The sequence shown here is derived from an EMBL/GenBank/DDBJ whole genome shotgun (WGS) entry which is preliminary data.</text>
</comment>
<dbReference type="PANTHER" id="PTHR30050:SF2">
    <property type="entry name" value="CHROMOSOMAL REPLICATION INITIATOR PROTEIN DNAA"/>
    <property type="match status" value="1"/>
</dbReference>
<dbReference type="SMART" id="SM00760">
    <property type="entry name" value="Bac_DnaA_C"/>
    <property type="match status" value="1"/>
</dbReference>
<feature type="binding site" evidence="8">
    <location>
        <position position="155"/>
    </location>
    <ligand>
        <name>ATP</name>
        <dbReference type="ChEBI" id="CHEBI:30616"/>
    </ligand>
</feature>